<evidence type="ECO:0000256" key="3">
    <source>
        <dbReference type="ARBA" id="ARBA00004721"/>
    </source>
</evidence>
<dbReference type="EMBL" id="CAVNYO010000403">
    <property type="protein sequence ID" value="CAK5274669.1"/>
    <property type="molecule type" value="Genomic_DNA"/>
</dbReference>
<accession>A0AAD2HGY5</accession>
<dbReference type="GO" id="GO:0016705">
    <property type="term" value="F:oxidoreductase activity, acting on paired donors, with incorporation or reduction of molecular oxygen"/>
    <property type="evidence" value="ECO:0007669"/>
    <property type="project" value="InterPro"/>
</dbReference>
<dbReference type="InterPro" id="IPR001128">
    <property type="entry name" value="Cyt_P450"/>
</dbReference>
<protein>
    <recommendedName>
        <fullName evidence="17">Cytochrome P450</fullName>
    </recommendedName>
</protein>
<evidence type="ECO:0000256" key="13">
    <source>
        <dbReference type="PIRSR" id="PIRSR602401-1"/>
    </source>
</evidence>
<dbReference type="SUPFAM" id="SSF48264">
    <property type="entry name" value="Cytochrome P450"/>
    <property type="match status" value="1"/>
</dbReference>
<evidence type="ECO:0000256" key="12">
    <source>
        <dbReference type="ARBA" id="ARBA00023136"/>
    </source>
</evidence>
<proteinExistence type="inferred from homology"/>
<evidence type="ECO:0000256" key="10">
    <source>
        <dbReference type="ARBA" id="ARBA00023004"/>
    </source>
</evidence>
<evidence type="ECO:0000256" key="2">
    <source>
        <dbReference type="ARBA" id="ARBA00004370"/>
    </source>
</evidence>
<evidence type="ECO:0000256" key="11">
    <source>
        <dbReference type="ARBA" id="ARBA00023033"/>
    </source>
</evidence>
<evidence type="ECO:0000256" key="14">
    <source>
        <dbReference type="RuleBase" id="RU000461"/>
    </source>
</evidence>
<dbReference type="Proteomes" id="UP001295794">
    <property type="component" value="Unassembled WGS sequence"/>
</dbReference>
<keyword evidence="16" id="KW-1185">Reference proteome</keyword>
<keyword evidence="11 14" id="KW-0503">Monooxygenase</keyword>
<dbReference type="GO" id="GO:0004497">
    <property type="term" value="F:monooxygenase activity"/>
    <property type="evidence" value="ECO:0007669"/>
    <property type="project" value="UniProtKB-KW"/>
</dbReference>
<name>A0AAD2HGY5_9AGAR</name>
<dbReference type="InterPro" id="IPR002401">
    <property type="entry name" value="Cyt_P450_E_grp-I"/>
</dbReference>
<feature type="binding site" description="axial binding residue" evidence="13">
    <location>
        <position position="471"/>
    </location>
    <ligand>
        <name>heme</name>
        <dbReference type="ChEBI" id="CHEBI:30413"/>
    </ligand>
    <ligandPart>
        <name>Fe</name>
        <dbReference type="ChEBI" id="CHEBI:18248"/>
    </ligandPart>
</feature>
<dbReference type="InterPro" id="IPR050121">
    <property type="entry name" value="Cytochrome_P450_monoxygenase"/>
</dbReference>
<evidence type="ECO:0008006" key="17">
    <source>
        <dbReference type="Google" id="ProtNLM"/>
    </source>
</evidence>
<comment type="pathway">
    <text evidence="3">Secondary metabolite biosynthesis; terpenoid biosynthesis.</text>
</comment>
<sequence>NHSSLTATMLGLDANPTTLLFTLAAGLLTLRPVMRYLRSYPEKDIPIVYTLFQPFGIPGVLLPTTRRWTTGLDWMWIRRGQTYTTNETIRLVPLLAGDSELWTCDMDVARQTVVGSHRSSWVKPAEMSRLLLIWGMNIVAADGQVWRKHRRIMGPAFGTELYQLVWKESIRLYREMISVEEWESESAAKVPVVQELTLKFAFLVICRCGFGFPSSWADPPKSSDTEMSAQEALRIVSNSHMIKNIMPLWMLRLLPFPKIQAVRTAHDIFLQFMRFQIDARKEMVRESEVNEKDAFTMLIQANEDEAGKNQLDESELIGNIYILMFAGHETTAQSLASTLAYLALDESLQDELLNHILDVVGPSGDPVYEDHHKLNKIAAAFFEGTRLFPSAQVLIRQATEDTLLTVQNALGEEGTRKIPVTQGTLAIVDMVGVQYNPRYFEDPTAFKPSRWYDLPVESDIFSGFSVGPRACLGRKFATVEAICFLSLLIRDWKVSPLLNSDESISQWKARVLDARFGMTLRIADVPVRFERRKHGL</sequence>
<evidence type="ECO:0000256" key="7">
    <source>
        <dbReference type="ARBA" id="ARBA00022723"/>
    </source>
</evidence>
<dbReference type="PROSITE" id="PS00086">
    <property type="entry name" value="CYTOCHROME_P450"/>
    <property type="match status" value="1"/>
</dbReference>
<dbReference type="GO" id="GO:0016020">
    <property type="term" value="C:membrane"/>
    <property type="evidence" value="ECO:0007669"/>
    <property type="project" value="UniProtKB-SubCell"/>
</dbReference>
<keyword evidence="5 13" id="KW-0349">Heme</keyword>
<comment type="similarity">
    <text evidence="4 14">Belongs to the cytochrome P450 family.</text>
</comment>
<evidence type="ECO:0000256" key="8">
    <source>
        <dbReference type="ARBA" id="ARBA00022989"/>
    </source>
</evidence>
<comment type="cofactor">
    <cofactor evidence="1 13">
        <name>heme</name>
        <dbReference type="ChEBI" id="CHEBI:30413"/>
    </cofactor>
</comment>
<evidence type="ECO:0000313" key="16">
    <source>
        <dbReference type="Proteomes" id="UP001295794"/>
    </source>
</evidence>
<dbReference type="PANTHER" id="PTHR24305">
    <property type="entry name" value="CYTOCHROME P450"/>
    <property type="match status" value="1"/>
</dbReference>
<keyword evidence="6" id="KW-0812">Transmembrane</keyword>
<keyword evidence="9 14" id="KW-0560">Oxidoreductase</keyword>
<evidence type="ECO:0000256" key="9">
    <source>
        <dbReference type="ARBA" id="ARBA00023002"/>
    </source>
</evidence>
<evidence type="ECO:0000256" key="1">
    <source>
        <dbReference type="ARBA" id="ARBA00001971"/>
    </source>
</evidence>
<keyword evidence="10 13" id="KW-0408">Iron</keyword>
<dbReference type="GO" id="GO:0005506">
    <property type="term" value="F:iron ion binding"/>
    <property type="evidence" value="ECO:0007669"/>
    <property type="project" value="InterPro"/>
</dbReference>
<dbReference type="PRINTS" id="PR00463">
    <property type="entry name" value="EP450I"/>
</dbReference>
<dbReference type="GO" id="GO:0020037">
    <property type="term" value="F:heme binding"/>
    <property type="evidence" value="ECO:0007669"/>
    <property type="project" value="InterPro"/>
</dbReference>
<keyword evidence="8" id="KW-1133">Transmembrane helix</keyword>
<comment type="subcellular location">
    <subcellularLocation>
        <location evidence="2">Membrane</location>
    </subcellularLocation>
</comment>
<dbReference type="Gene3D" id="1.10.630.10">
    <property type="entry name" value="Cytochrome P450"/>
    <property type="match status" value="1"/>
</dbReference>
<dbReference type="PRINTS" id="PR00385">
    <property type="entry name" value="P450"/>
</dbReference>
<gene>
    <name evidence="15" type="ORF">MYCIT1_LOCUS21965</name>
</gene>
<dbReference type="AlphaFoldDB" id="A0AAD2HGY5"/>
<dbReference type="PANTHER" id="PTHR24305:SF166">
    <property type="entry name" value="CYTOCHROME P450 12A4, MITOCHONDRIAL-RELATED"/>
    <property type="match status" value="1"/>
</dbReference>
<keyword evidence="12" id="KW-0472">Membrane</keyword>
<feature type="non-terminal residue" evidence="15">
    <location>
        <position position="1"/>
    </location>
</feature>
<evidence type="ECO:0000313" key="15">
    <source>
        <dbReference type="EMBL" id="CAK5274669.1"/>
    </source>
</evidence>
<reference evidence="15" key="1">
    <citation type="submission" date="2023-11" db="EMBL/GenBank/DDBJ databases">
        <authorList>
            <person name="De Vega J J."/>
            <person name="De Vega J J."/>
        </authorList>
    </citation>
    <scope>NUCLEOTIDE SEQUENCE</scope>
</reference>
<keyword evidence="7 13" id="KW-0479">Metal-binding</keyword>
<comment type="caution">
    <text evidence="15">The sequence shown here is derived from an EMBL/GenBank/DDBJ whole genome shotgun (WGS) entry which is preliminary data.</text>
</comment>
<evidence type="ECO:0000256" key="4">
    <source>
        <dbReference type="ARBA" id="ARBA00010617"/>
    </source>
</evidence>
<dbReference type="InterPro" id="IPR036396">
    <property type="entry name" value="Cyt_P450_sf"/>
</dbReference>
<evidence type="ECO:0000256" key="6">
    <source>
        <dbReference type="ARBA" id="ARBA00022692"/>
    </source>
</evidence>
<organism evidence="15 16">
    <name type="scientific">Mycena citricolor</name>
    <dbReference type="NCBI Taxonomy" id="2018698"/>
    <lineage>
        <taxon>Eukaryota</taxon>
        <taxon>Fungi</taxon>
        <taxon>Dikarya</taxon>
        <taxon>Basidiomycota</taxon>
        <taxon>Agaricomycotina</taxon>
        <taxon>Agaricomycetes</taxon>
        <taxon>Agaricomycetidae</taxon>
        <taxon>Agaricales</taxon>
        <taxon>Marasmiineae</taxon>
        <taxon>Mycenaceae</taxon>
        <taxon>Mycena</taxon>
    </lineage>
</organism>
<dbReference type="InterPro" id="IPR017972">
    <property type="entry name" value="Cyt_P450_CS"/>
</dbReference>
<dbReference type="Pfam" id="PF00067">
    <property type="entry name" value="p450"/>
    <property type="match status" value="1"/>
</dbReference>
<evidence type="ECO:0000256" key="5">
    <source>
        <dbReference type="ARBA" id="ARBA00022617"/>
    </source>
</evidence>